<accession>A0A0N4ZX85</accession>
<organism evidence="1 2">
    <name type="scientific">Parastrongyloides trichosuri</name>
    <name type="common">Possum-specific nematode worm</name>
    <dbReference type="NCBI Taxonomy" id="131310"/>
    <lineage>
        <taxon>Eukaryota</taxon>
        <taxon>Metazoa</taxon>
        <taxon>Ecdysozoa</taxon>
        <taxon>Nematoda</taxon>
        <taxon>Chromadorea</taxon>
        <taxon>Rhabditida</taxon>
        <taxon>Tylenchina</taxon>
        <taxon>Panagrolaimomorpha</taxon>
        <taxon>Strongyloidoidea</taxon>
        <taxon>Strongyloididae</taxon>
        <taxon>Parastrongyloides</taxon>
    </lineage>
</organism>
<dbReference type="Proteomes" id="UP000038045">
    <property type="component" value="Unplaced"/>
</dbReference>
<dbReference type="WBParaSite" id="PTRK_0001329900.1">
    <property type="protein sequence ID" value="PTRK_0001329900.1"/>
    <property type="gene ID" value="PTRK_0001329900"/>
</dbReference>
<dbReference type="STRING" id="131310.A0A0N4ZX85"/>
<evidence type="ECO:0000313" key="1">
    <source>
        <dbReference type="Proteomes" id="UP000038045"/>
    </source>
</evidence>
<evidence type="ECO:0000313" key="2">
    <source>
        <dbReference type="WBParaSite" id="PTRK_0001329900.1"/>
    </source>
</evidence>
<dbReference type="AlphaFoldDB" id="A0A0N4ZX85"/>
<protein>
    <submittedName>
        <fullName evidence="2">CNH domain-containing protein</fullName>
    </submittedName>
</protein>
<proteinExistence type="predicted"/>
<keyword evidence="1" id="KW-1185">Reference proteome</keyword>
<name>A0A0N4ZX85_PARTI</name>
<sequence>MVVTTLFQSLYGKESNPIITGFHKSSIVVYTHDGILELIFGLQPNINTSELTFTKRVNLRIKPPLPQNFECKKILVSSNKHHIALVGINDVLLVTLQYDLVCFAAKTSAMKDEYYCESVSLISSRHSKKIKVREVRWSNDLETFSGSLLGILLSSNIVELFNCDKPKNPMGVADFSVLLPRSSNTFGLGVTAENFTFGHKVINDLEPDDIYHSIIVIDTDGHFHSVCFKITETNISNILPAISSIPIYGLKKTNILEDVSDILLLNNSCSNKIPIFAITTYTGLVIHLTSLVKSAVEWRQSNPQLEFYVVENYRLPVAKSSPKNPITISNDENTANHYIIQDSCAVYSVNYSTSLNNLISKISESNLYDETESLKFHHILKTSGCLLSYTSSAICLDDSNLKKVPLQAIMFVCVCEDSNLLYHCINRELCKKSHVPEKISLKKSMESQKETQSTLVADILKILSNRRVFPAFKMPEKYNEKLQLECIIAALQVILANNDVLDCGIEKVSSCLENLSKIQKENSEYAAKELNRFSTYFDDLMLIKNQVKIHRDSIKKLIQRTDKVTEYVVPSDDVPLIEDEIKIYEKLESMEESLNSLNRATIDILENINDKKDAVYGNTKSFQSSASTQKFMLMKNTKDIESLVKWTKKLHESVDELL</sequence>
<reference evidence="2" key="1">
    <citation type="submission" date="2017-02" db="UniProtKB">
        <authorList>
            <consortium name="WormBaseParasite"/>
        </authorList>
    </citation>
    <scope>IDENTIFICATION</scope>
</reference>